<evidence type="ECO:0000313" key="3">
    <source>
        <dbReference type="EMBL" id="EMR4589746.1"/>
    </source>
</evidence>
<proteinExistence type="predicted"/>
<feature type="transmembrane region" description="Helical" evidence="1">
    <location>
        <begin position="47"/>
        <end position="65"/>
    </location>
</feature>
<evidence type="ECO:0000313" key="2">
    <source>
        <dbReference type="EMBL" id="ELR5217559.1"/>
    </source>
</evidence>
<dbReference type="Pfam" id="PF10947">
    <property type="entry name" value="DUF2628"/>
    <property type="match status" value="1"/>
</dbReference>
<keyword evidence="1" id="KW-1133">Transmembrane helix</keyword>
<dbReference type="AlphaFoldDB" id="A0AAD2VRX6"/>
<comment type="caution">
    <text evidence="2">The sequence shown here is derived from an EMBL/GenBank/DDBJ whole genome shotgun (WGS) entry which is preliminary data.</text>
</comment>
<organism evidence="2">
    <name type="scientific">Providencia rettgeri</name>
    <dbReference type="NCBI Taxonomy" id="587"/>
    <lineage>
        <taxon>Bacteria</taxon>
        <taxon>Pseudomonadati</taxon>
        <taxon>Pseudomonadota</taxon>
        <taxon>Gammaproteobacteria</taxon>
        <taxon>Enterobacterales</taxon>
        <taxon>Morganellaceae</taxon>
        <taxon>Providencia</taxon>
    </lineage>
</organism>
<dbReference type="InterPro" id="IPR024399">
    <property type="entry name" value="DUF2628"/>
</dbReference>
<feature type="transmembrane region" description="Helical" evidence="1">
    <location>
        <begin position="77"/>
        <end position="96"/>
    </location>
</feature>
<keyword evidence="1" id="KW-0472">Membrane</keyword>
<sequence length="110" mass="12468">MDNSINDNLKYITFTKGDSTVVVKNGFSWTAFFFGFWVYLNRKMWGAFVLWLVVGLVFVILSLGANGIAESTGDSRLASVIFLIRLLYSVYQGATINKNHMLRLKKQGYV</sequence>
<feature type="transmembrane region" description="Helical" evidence="1">
    <location>
        <begin position="20"/>
        <end position="40"/>
    </location>
</feature>
<dbReference type="EMBL" id="ABEXCJ040000003">
    <property type="protein sequence ID" value="ELR5217559.1"/>
    <property type="molecule type" value="Genomic_DNA"/>
</dbReference>
<keyword evidence="1" id="KW-0812">Transmembrane</keyword>
<dbReference type="EMBL" id="ABEXCJ050000003">
    <property type="protein sequence ID" value="EMR4589746.1"/>
    <property type="molecule type" value="Genomic_DNA"/>
</dbReference>
<gene>
    <name evidence="3" type="ORF">M0K77_002060</name>
    <name evidence="2" type="ORF">M0K77_RS10300</name>
</gene>
<reference evidence="2" key="1">
    <citation type="submission" date="2023-10" db="EMBL/GenBank/DDBJ databases">
        <authorList>
            <consortium name="Clinical and Environmental Microbiology Branch: Whole genome sequencing antimicrobial resistance pathogens in the healthcare setting"/>
        </authorList>
    </citation>
    <scope>NUCLEOTIDE SEQUENCE</scope>
    <source>
        <strain evidence="2">2020QW-00022</strain>
    </source>
</reference>
<accession>A0AAD2VRX6</accession>
<protein>
    <submittedName>
        <fullName evidence="2">DUF2628 domain-containing protein</fullName>
    </submittedName>
</protein>
<name>A0AAD2VRX6_PRORE</name>
<evidence type="ECO:0000256" key="1">
    <source>
        <dbReference type="SAM" id="Phobius"/>
    </source>
</evidence>